<dbReference type="GO" id="GO:0008168">
    <property type="term" value="F:methyltransferase activity"/>
    <property type="evidence" value="ECO:0007669"/>
    <property type="project" value="UniProtKB-KW"/>
</dbReference>
<keyword evidence="2" id="KW-0808">Transferase</keyword>
<feature type="domain" description="Methyltransferase FkbM" evidence="1">
    <location>
        <begin position="44"/>
        <end position="206"/>
    </location>
</feature>
<gene>
    <name evidence="2" type="ORF">PQO05_02465</name>
</gene>
<keyword evidence="2" id="KW-0489">Methyltransferase</keyword>
<dbReference type="GO" id="GO:0032259">
    <property type="term" value="P:methylation"/>
    <property type="evidence" value="ECO:0007669"/>
    <property type="project" value="UniProtKB-KW"/>
</dbReference>
<accession>A0ABY7T8Q0</accession>
<evidence type="ECO:0000313" key="2">
    <source>
        <dbReference type="EMBL" id="WCT12796.1"/>
    </source>
</evidence>
<sequence length="219" mass="24760">MSQQDTLNNTDFTPYHSYSQDGEDMLLRALLAEDTDNHKGFFIDIGAHHPFRFSNTAYFYETGWNGINIEPTPSAIKLFQQHRERDINLPVGIGAQRDKRTLYCFADSALNSFDADVAESYGAPIIETAEVDIFPLAQILDEHLSSGPAIDFMNIDVAGLDLQLLESNNWDKYRPKFVLVEDVDSVAGKVDASEVHSFLNNKGYELVYKTPRTLIYKAR</sequence>
<dbReference type="EMBL" id="CP117167">
    <property type="protein sequence ID" value="WCT12796.1"/>
    <property type="molecule type" value="Genomic_DNA"/>
</dbReference>
<dbReference type="PANTHER" id="PTHR34009:SF2">
    <property type="entry name" value="PROTEIN STAR"/>
    <property type="match status" value="1"/>
</dbReference>
<dbReference type="Pfam" id="PF05050">
    <property type="entry name" value="Methyltransf_21"/>
    <property type="match status" value="1"/>
</dbReference>
<dbReference type="RefSeq" id="WP_273631066.1">
    <property type="nucleotide sequence ID" value="NZ_CP117167.1"/>
</dbReference>
<dbReference type="Proteomes" id="UP001216139">
    <property type="component" value="Chromosome"/>
</dbReference>
<keyword evidence="3" id="KW-1185">Reference proteome</keyword>
<name>A0ABY7T8Q0_9SPHI</name>
<dbReference type="InterPro" id="IPR053202">
    <property type="entry name" value="EGF_Rcpt_Signaling_Reg"/>
</dbReference>
<reference evidence="2 3" key="1">
    <citation type="submission" date="2023-02" db="EMBL/GenBank/DDBJ databases">
        <title>Genome sequence of Mucilaginibacter jinjuensis strain KACC 16571.</title>
        <authorList>
            <person name="Kim S."/>
            <person name="Heo J."/>
            <person name="Kwon S.-W."/>
        </authorList>
    </citation>
    <scope>NUCLEOTIDE SEQUENCE [LARGE SCALE GENOMIC DNA]</scope>
    <source>
        <strain evidence="2 3">KACC 16571</strain>
    </source>
</reference>
<evidence type="ECO:0000313" key="3">
    <source>
        <dbReference type="Proteomes" id="UP001216139"/>
    </source>
</evidence>
<evidence type="ECO:0000259" key="1">
    <source>
        <dbReference type="Pfam" id="PF05050"/>
    </source>
</evidence>
<dbReference type="SUPFAM" id="SSF53335">
    <property type="entry name" value="S-adenosyl-L-methionine-dependent methyltransferases"/>
    <property type="match status" value="1"/>
</dbReference>
<protein>
    <submittedName>
        <fullName evidence="2">FkbM family methyltransferase</fullName>
    </submittedName>
</protein>
<dbReference type="Gene3D" id="3.40.50.150">
    <property type="entry name" value="Vaccinia Virus protein VP39"/>
    <property type="match status" value="1"/>
</dbReference>
<dbReference type="InterPro" id="IPR006342">
    <property type="entry name" value="FkbM_mtfrase"/>
</dbReference>
<proteinExistence type="predicted"/>
<dbReference type="InterPro" id="IPR029063">
    <property type="entry name" value="SAM-dependent_MTases_sf"/>
</dbReference>
<organism evidence="2 3">
    <name type="scientific">Mucilaginibacter jinjuensis</name>
    <dbReference type="NCBI Taxonomy" id="1176721"/>
    <lineage>
        <taxon>Bacteria</taxon>
        <taxon>Pseudomonadati</taxon>
        <taxon>Bacteroidota</taxon>
        <taxon>Sphingobacteriia</taxon>
        <taxon>Sphingobacteriales</taxon>
        <taxon>Sphingobacteriaceae</taxon>
        <taxon>Mucilaginibacter</taxon>
    </lineage>
</organism>
<dbReference type="PANTHER" id="PTHR34009">
    <property type="entry name" value="PROTEIN STAR"/>
    <property type="match status" value="1"/>
</dbReference>